<dbReference type="InterPro" id="IPR003598">
    <property type="entry name" value="Ig_sub2"/>
</dbReference>
<dbReference type="SUPFAM" id="SSF48726">
    <property type="entry name" value="Immunoglobulin"/>
    <property type="match status" value="1"/>
</dbReference>
<dbReference type="Gene3D" id="3.80.10.10">
    <property type="entry name" value="Ribonuclease Inhibitor"/>
    <property type="match status" value="1"/>
</dbReference>
<evidence type="ECO:0000256" key="6">
    <source>
        <dbReference type="ARBA" id="ARBA00022737"/>
    </source>
</evidence>
<dbReference type="OMA" id="LCTIHED"/>
<evidence type="ECO:0000313" key="16">
    <source>
        <dbReference type="Proteomes" id="UP000314983"/>
    </source>
</evidence>
<keyword evidence="9" id="KW-1015">Disulfide bond</keyword>
<keyword evidence="7 12" id="KW-1133">Transmembrane helix</keyword>
<keyword evidence="4 12" id="KW-0812">Transmembrane</keyword>
<keyword evidence="16" id="KW-1185">Reference proteome</keyword>
<dbReference type="InterPro" id="IPR013783">
    <property type="entry name" value="Ig-like_fold"/>
</dbReference>
<keyword evidence="2" id="KW-1003">Cell membrane</keyword>
<dbReference type="STRING" id="8005.ENSEEEP00000007224"/>
<evidence type="ECO:0000259" key="14">
    <source>
        <dbReference type="PROSITE" id="PS50835"/>
    </source>
</evidence>
<evidence type="ECO:0000256" key="8">
    <source>
        <dbReference type="ARBA" id="ARBA00023136"/>
    </source>
</evidence>
<keyword evidence="8 12" id="KW-0472">Membrane</keyword>
<dbReference type="PROSITE" id="PS50835">
    <property type="entry name" value="IG_LIKE"/>
    <property type="match status" value="1"/>
</dbReference>
<dbReference type="SMART" id="SM00369">
    <property type="entry name" value="LRR_TYP"/>
    <property type="match status" value="9"/>
</dbReference>
<accession>A0A4W4E6B7</accession>
<evidence type="ECO:0000256" key="9">
    <source>
        <dbReference type="ARBA" id="ARBA00023157"/>
    </source>
</evidence>
<dbReference type="SUPFAM" id="SSF52058">
    <property type="entry name" value="L domain-like"/>
    <property type="match status" value="1"/>
</dbReference>
<dbReference type="Gene3D" id="2.60.40.10">
    <property type="entry name" value="Immunoglobulins"/>
    <property type="match status" value="1"/>
</dbReference>
<dbReference type="InterPro" id="IPR036179">
    <property type="entry name" value="Ig-like_dom_sf"/>
</dbReference>
<dbReference type="InterPro" id="IPR003599">
    <property type="entry name" value="Ig_sub"/>
</dbReference>
<keyword evidence="6" id="KW-0677">Repeat</keyword>
<dbReference type="Pfam" id="PF00560">
    <property type="entry name" value="LRR_1"/>
    <property type="match status" value="2"/>
</dbReference>
<dbReference type="InterPro" id="IPR003591">
    <property type="entry name" value="Leu-rich_rpt_typical-subtyp"/>
</dbReference>
<dbReference type="GO" id="GO:0005886">
    <property type="term" value="C:plasma membrane"/>
    <property type="evidence" value="ECO:0007669"/>
    <property type="project" value="UniProtKB-SubCell"/>
</dbReference>
<dbReference type="Ensembl" id="ENSEEET00000007323.2">
    <property type="protein sequence ID" value="ENSEEEP00000007224.1"/>
    <property type="gene ID" value="ENSEEEG00000003804.2"/>
</dbReference>
<reference evidence="16" key="1">
    <citation type="journal article" date="2014" name="Science">
        <title>Nonhuman genetics. Genomic basis for the convergent evolution of electric organs.</title>
        <authorList>
            <person name="Gallant J.R."/>
            <person name="Traeger L.L."/>
            <person name="Volkening J.D."/>
            <person name="Moffett H."/>
            <person name="Chen P.H."/>
            <person name="Novina C.D."/>
            <person name="Phillips G.N.Jr."/>
            <person name="Anand R."/>
            <person name="Wells G.B."/>
            <person name="Pinch M."/>
            <person name="Guth R."/>
            <person name="Unguez G.A."/>
            <person name="Albert J.S."/>
            <person name="Zakon H.H."/>
            <person name="Samanta M.P."/>
            <person name="Sussman M.R."/>
        </authorList>
    </citation>
    <scope>NUCLEOTIDE SEQUENCE [LARGE SCALE GENOMIC DNA]</scope>
</reference>
<reference evidence="15" key="4">
    <citation type="submission" date="2025-08" db="UniProtKB">
        <authorList>
            <consortium name="Ensembl"/>
        </authorList>
    </citation>
    <scope>IDENTIFICATION</scope>
</reference>
<dbReference type="Pfam" id="PF07679">
    <property type="entry name" value="I-set"/>
    <property type="match status" value="1"/>
</dbReference>
<name>A0A4W4E6B7_ELEEL</name>
<keyword evidence="3" id="KW-0433">Leucine-rich repeat</keyword>
<evidence type="ECO:0000256" key="3">
    <source>
        <dbReference type="ARBA" id="ARBA00022614"/>
    </source>
</evidence>
<evidence type="ECO:0000256" key="5">
    <source>
        <dbReference type="ARBA" id="ARBA00022729"/>
    </source>
</evidence>
<evidence type="ECO:0000256" key="1">
    <source>
        <dbReference type="ARBA" id="ARBA00004251"/>
    </source>
</evidence>
<evidence type="ECO:0000256" key="12">
    <source>
        <dbReference type="SAM" id="Phobius"/>
    </source>
</evidence>
<keyword evidence="10" id="KW-0325">Glycoprotein</keyword>
<organism evidence="15 16">
    <name type="scientific">Electrophorus electricus</name>
    <name type="common">Electric eel</name>
    <name type="synonym">Gymnotus electricus</name>
    <dbReference type="NCBI Taxonomy" id="8005"/>
    <lineage>
        <taxon>Eukaryota</taxon>
        <taxon>Metazoa</taxon>
        <taxon>Chordata</taxon>
        <taxon>Craniata</taxon>
        <taxon>Vertebrata</taxon>
        <taxon>Euteleostomi</taxon>
        <taxon>Actinopterygii</taxon>
        <taxon>Neopterygii</taxon>
        <taxon>Teleostei</taxon>
        <taxon>Ostariophysi</taxon>
        <taxon>Gymnotiformes</taxon>
        <taxon>Gymnotoidei</taxon>
        <taxon>Gymnotidae</taxon>
        <taxon>Electrophorus</taxon>
    </lineage>
</organism>
<evidence type="ECO:0000256" key="11">
    <source>
        <dbReference type="ARBA" id="ARBA00023319"/>
    </source>
</evidence>
<proteinExistence type="predicted"/>
<dbReference type="SMART" id="SM00408">
    <property type="entry name" value="IGc2"/>
    <property type="match status" value="1"/>
</dbReference>
<sequence length="615" mass="69108">QFVNLCTIHEDTAILLWIVGVAGAWDSPWPCPQRCECLHELLIVNCSSVHMTSVPEGIYAKSLHLNLSNNHLKILERRQFSNLAELQELDLSENMLSIIKFEAFLGLRRLLTLRLSQNRLKIIPLGVFSGLLSLRLLDISKNEILIFLDHTFRDMASLQKLDASRNDIVFISKLAFSGLLNLQELNLDRCNITSAPALALSQLTGLTRLQFCWVGYTVLPNNSFRWLGWVRELTISNCPWLGSLATKSLIGLNLTSLTLSYCNLSSVPYVPLQHLVYLRYLDLSYNPITSIQPNLLGDLLQLQEFHLVGGSLQKVEPRAFQGLVHFRLLNVSSNQLSTLEEMAFHSMKTLQVLRLDGNPLTCDCRLLWVLHNRLDLDFDGVPPVCALPVYMQGRTFLDFSAAEVPRLFTCRQARILNRKPQEVRTDEGHTVQFFCQVDGDPTPSIIWVSPHRTLLTTTGRIRVLSNGTLEVRYAQVQDSGYYYCFASNTAGNDSISISLRVCGSPESSYQNHSPQFFLEGWNLAAIIPSDNPTVSTSQGIPFDMKTLVIVMTMGSVSFLSSVAVCFVFIFFWSQSKGKIKHTAKVSFVPRSAAIATEKAERAEANMETAKLTMRL</sequence>
<dbReference type="InterPro" id="IPR001611">
    <property type="entry name" value="Leu-rich_rpt"/>
</dbReference>
<dbReference type="SMART" id="SM00409">
    <property type="entry name" value="IG"/>
    <property type="match status" value="1"/>
</dbReference>
<evidence type="ECO:0000256" key="2">
    <source>
        <dbReference type="ARBA" id="ARBA00022475"/>
    </source>
</evidence>
<keyword evidence="5 13" id="KW-0732">Signal</keyword>
<feature type="signal peptide" evidence="13">
    <location>
        <begin position="1"/>
        <end position="24"/>
    </location>
</feature>
<dbReference type="PANTHER" id="PTHR24369">
    <property type="entry name" value="ANTIGEN BSP, PUTATIVE-RELATED"/>
    <property type="match status" value="1"/>
</dbReference>
<dbReference type="InterPro" id="IPR050541">
    <property type="entry name" value="LRR_TM_domain-containing"/>
</dbReference>
<reference evidence="15" key="5">
    <citation type="submission" date="2025-09" db="UniProtKB">
        <authorList>
            <consortium name="Ensembl"/>
        </authorList>
    </citation>
    <scope>IDENTIFICATION</scope>
</reference>
<feature type="chain" id="PRO_5021305388" description="Ig-like domain-containing protein" evidence="13">
    <location>
        <begin position="25"/>
        <end position="615"/>
    </location>
</feature>
<dbReference type="PANTHER" id="PTHR24369:SF178">
    <property type="entry name" value="LEUCINE-RICH REPEAT AND IMMUNOGLOBULIN-LIKE DOMAIN-CONTAINING NOGO RECEPTOR-INTERACTING PROTEIN 1"/>
    <property type="match status" value="1"/>
</dbReference>
<evidence type="ECO:0000256" key="4">
    <source>
        <dbReference type="ARBA" id="ARBA00022692"/>
    </source>
</evidence>
<reference evidence="16" key="2">
    <citation type="journal article" date="2017" name="Sci. Adv.">
        <title>A tail of two voltages: Proteomic comparison of the three electric organs of the electric eel.</title>
        <authorList>
            <person name="Traeger L.L."/>
            <person name="Sabat G."/>
            <person name="Barrett-Wilt G.A."/>
            <person name="Wells G.B."/>
            <person name="Sussman M.R."/>
        </authorList>
    </citation>
    <scope>NUCLEOTIDE SEQUENCE [LARGE SCALE GENOMIC DNA]</scope>
</reference>
<comment type="subcellular location">
    <subcellularLocation>
        <location evidence="1">Cell membrane</location>
        <topology evidence="1">Single-pass type I membrane protein</topology>
    </subcellularLocation>
</comment>
<dbReference type="FunFam" id="3.80.10.10:FF:000014">
    <property type="entry name" value="Leucine-rich repeat and immunoglobulin-like domain-containing nogo receptor-interacting protein 1"/>
    <property type="match status" value="1"/>
</dbReference>
<protein>
    <recommendedName>
        <fullName evidence="14">Ig-like domain-containing protein</fullName>
    </recommendedName>
</protein>
<dbReference type="InterPro" id="IPR007110">
    <property type="entry name" value="Ig-like_dom"/>
</dbReference>
<dbReference type="AlphaFoldDB" id="A0A4W4E6B7"/>
<evidence type="ECO:0000256" key="7">
    <source>
        <dbReference type="ARBA" id="ARBA00022989"/>
    </source>
</evidence>
<feature type="domain" description="Ig-like" evidence="14">
    <location>
        <begin position="405"/>
        <end position="498"/>
    </location>
</feature>
<dbReference type="Pfam" id="PF13855">
    <property type="entry name" value="LRR_8"/>
    <property type="match status" value="2"/>
</dbReference>
<reference evidence="15" key="3">
    <citation type="submission" date="2020-05" db="EMBL/GenBank/DDBJ databases">
        <title>Electrophorus electricus (electric eel) genome, fEleEle1, primary haplotype.</title>
        <authorList>
            <person name="Myers G."/>
            <person name="Meyer A."/>
            <person name="Fedrigo O."/>
            <person name="Formenti G."/>
            <person name="Rhie A."/>
            <person name="Tracey A."/>
            <person name="Sims Y."/>
            <person name="Jarvis E.D."/>
        </authorList>
    </citation>
    <scope>NUCLEOTIDE SEQUENCE [LARGE SCALE GENOMIC DNA]</scope>
</reference>
<dbReference type="InterPro" id="IPR013098">
    <property type="entry name" value="Ig_I-set"/>
</dbReference>
<keyword evidence="11" id="KW-0393">Immunoglobulin domain</keyword>
<evidence type="ECO:0000256" key="10">
    <source>
        <dbReference type="ARBA" id="ARBA00023180"/>
    </source>
</evidence>
<dbReference type="GeneTree" id="ENSGT00940000154996"/>
<evidence type="ECO:0000256" key="13">
    <source>
        <dbReference type="SAM" id="SignalP"/>
    </source>
</evidence>
<dbReference type="Proteomes" id="UP000314983">
    <property type="component" value="Chromosome 2"/>
</dbReference>
<feature type="transmembrane region" description="Helical" evidence="12">
    <location>
        <begin position="547"/>
        <end position="572"/>
    </location>
</feature>
<evidence type="ECO:0000313" key="15">
    <source>
        <dbReference type="Ensembl" id="ENSEEEP00000007224.1"/>
    </source>
</evidence>
<dbReference type="FunFam" id="2.60.40.10:FF:000076">
    <property type="entry name" value="Leucine-rich repeat and Ig domain-containing 4"/>
    <property type="match status" value="1"/>
</dbReference>
<dbReference type="PROSITE" id="PS51450">
    <property type="entry name" value="LRR"/>
    <property type="match status" value="2"/>
</dbReference>
<dbReference type="InterPro" id="IPR032675">
    <property type="entry name" value="LRR_dom_sf"/>
</dbReference>